<comment type="similarity">
    <text evidence="1">Belongs to the LysR transcriptional regulatory family.</text>
</comment>
<dbReference type="InterPro" id="IPR000847">
    <property type="entry name" value="LysR_HTH_N"/>
</dbReference>
<evidence type="ECO:0000256" key="1">
    <source>
        <dbReference type="ARBA" id="ARBA00009437"/>
    </source>
</evidence>
<feature type="domain" description="HTH lysR-type" evidence="6">
    <location>
        <begin position="11"/>
        <end position="68"/>
    </location>
</feature>
<dbReference type="Gene3D" id="3.40.190.10">
    <property type="entry name" value="Periplasmic binding protein-like II"/>
    <property type="match status" value="2"/>
</dbReference>
<organism evidence="7 8">
    <name type="scientific">Nonomuraea salmonea</name>
    <dbReference type="NCBI Taxonomy" id="46181"/>
    <lineage>
        <taxon>Bacteria</taxon>
        <taxon>Bacillati</taxon>
        <taxon>Actinomycetota</taxon>
        <taxon>Actinomycetes</taxon>
        <taxon>Streptosporangiales</taxon>
        <taxon>Streptosporangiaceae</taxon>
        <taxon>Nonomuraea</taxon>
    </lineage>
</organism>
<evidence type="ECO:0000256" key="5">
    <source>
        <dbReference type="SAM" id="MobiDB-lite"/>
    </source>
</evidence>
<evidence type="ECO:0000256" key="4">
    <source>
        <dbReference type="ARBA" id="ARBA00023163"/>
    </source>
</evidence>
<dbReference type="SUPFAM" id="SSF53850">
    <property type="entry name" value="Periplasmic binding protein-like II"/>
    <property type="match status" value="1"/>
</dbReference>
<dbReference type="InterPro" id="IPR005119">
    <property type="entry name" value="LysR_subst-bd"/>
</dbReference>
<dbReference type="Pfam" id="PF03466">
    <property type="entry name" value="LysR_substrate"/>
    <property type="match status" value="1"/>
</dbReference>
<evidence type="ECO:0000256" key="3">
    <source>
        <dbReference type="ARBA" id="ARBA00023125"/>
    </source>
</evidence>
<evidence type="ECO:0000259" key="6">
    <source>
        <dbReference type="PROSITE" id="PS50931"/>
    </source>
</evidence>
<evidence type="ECO:0000313" key="7">
    <source>
        <dbReference type="EMBL" id="MFB9468036.1"/>
    </source>
</evidence>
<proteinExistence type="inferred from homology"/>
<dbReference type="SUPFAM" id="SSF46785">
    <property type="entry name" value="Winged helix' DNA-binding domain"/>
    <property type="match status" value="1"/>
</dbReference>
<dbReference type="Gene3D" id="1.10.10.10">
    <property type="entry name" value="Winged helix-like DNA-binding domain superfamily/Winged helix DNA-binding domain"/>
    <property type="match status" value="1"/>
</dbReference>
<dbReference type="Proteomes" id="UP001589568">
    <property type="component" value="Unassembled WGS sequence"/>
</dbReference>
<keyword evidence="4" id="KW-0804">Transcription</keyword>
<dbReference type="InterPro" id="IPR036390">
    <property type="entry name" value="WH_DNA-bd_sf"/>
</dbReference>
<name>A0ABV5NCR0_9ACTN</name>
<dbReference type="Pfam" id="PF00126">
    <property type="entry name" value="HTH_1"/>
    <property type="match status" value="1"/>
</dbReference>
<dbReference type="PROSITE" id="PS50931">
    <property type="entry name" value="HTH_LYSR"/>
    <property type="match status" value="1"/>
</dbReference>
<reference evidence="7 8" key="1">
    <citation type="submission" date="2024-09" db="EMBL/GenBank/DDBJ databases">
        <authorList>
            <person name="Sun Q."/>
            <person name="Mori K."/>
        </authorList>
    </citation>
    <scope>NUCLEOTIDE SEQUENCE [LARGE SCALE GENOMIC DNA]</scope>
    <source>
        <strain evidence="7 8">JCM 3324</strain>
    </source>
</reference>
<sequence length="324" mass="35106">MADAFPDPIDLDLRLVQCFVVLAGHRHFGRAAEALHTTQPSLSRQIRRLEQQLGARLLDRSTRGTRLSEAGEVFLPLAGELLRSAGQAMARARAAAQTHEITIGYTRGLVITPAVRALRQAEPDAEVKTRLLAWNDSRSALLDHRVDAVVTRLPFATDQLHVTVLHDEPRVLVVARDHRLAGRDSVTLDDIAGEPIPHVRRTDALLNAYWRMDPRPDGRPAPDGPLVEDLEDKHELIAEGRAVAVGPPLDHATGLHPALTTVPLRGVEPSQVVLATRAGDGSRLVAAFRRHAEATLTGGQTRVSARSAVRAKNSSTPQPGSVGL</sequence>
<dbReference type="PRINTS" id="PR00039">
    <property type="entry name" value="HTHLYSR"/>
</dbReference>
<keyword evidence="8" id="KW-1185">Reference proteome</keyword>
<protein>
    <submittedName>
        <fullName evidence="7">LysR family transcriptional regulator</fullName>
    </submittedName>
</protein>
<accession>A0ABV5NCR0</accession>
<evidence type="ECO:0000313" key="8">
    <source>
        <dbReference type="Proteomes" id="UP001589568"/>
    </source>
</evidence>
<evidence type="ECO:0000256" key="2">
    <source>
        <dbReference type="ARBA" id="ARBA00023015"/>
    </source>
</evidence>
<gene>
    <name evidence="7" type="ORF">ACFFR3_00880</name>
</gene>
<keyword evidence="2" id="KW-0805">Transcription regulation</keyword>
<dbReference type="EMBL" id="JBHMCF010000002">
    <property type="protein sequence ID" value="MFB9468036.1"/>
    <property type="molecule type" value="Genomic_DNA"/>
</dbReference>
<comment type="caution">
    <text evidence="7">The sequence shown here is derived from an EMBL/GenBank/DDBJ whole genome shotgun (WGS) entry which is preliminary data.</text>
</comment>
<dbReference type="PANTHER" id="PTHR30346:SF0">
    <property type="entry name" value="HCA OPERON TRANSCRIPTIONAL ACTIVATOR HCAR"/>
    <property type="match status" value="1"/>
</dbReference>
<feature type="region of interest" description="Disordered" evidence="5">
    <location>
        <begin position="298"/>
        <end position="324"/>
    </location>
</feature>
<dbReference type="InterPro" id="IPR036388">
    <property type="entry name" value="WH-like_DNA-bd_sf"/>
</dbReference>
<feature type="compositionally biased region" description="Polar residues" evidence="5">
    <location>
        <begin position="312"/>
        <end position="324"/>
    </location>
</feature>
<dbReference type="RefSeq" id="WP_379482433.1">
    <property type="nucleotide sequence ID" value="NZ_JBHMCF010000002.1"/>
</dbReference>
<keyword evidence="3" id="KW-0238">DNA-binding</keyword>
<dbReference type="PANTHER" id="PTHR30346">
    <property type="entry name" value="TRANSCRIPTIONAL DUAL REGULATOR HCAR-RELATED"/>
    <property type="match status" value="1"/>
</dbReference>